<dbReference type="SUPFAM" id="SSF50494">
    <property type="entry name" value="Trypsin-like serine proteases"/>
    <property type="match status" value="1"/>
</dbReference>
<keyword evidence="21" id="KW-0067">ATP-binding</keyword>
<evidence type="ECO:0000256" key="21">
    <source>
        <dbReference type="ARBA" id="ARBA00022840"/>
    </source>
</evidence>
<keyword evidence="5" id="KW-0696">RNA-directed RNA polymerase</keyword>
<evidence type="ECO:0000256" key="16">
    <source>
        <dbReference type="ARBA" id="ARBA00022741"/>
    </source>
</evidence>
<dbReference type="Pfam" id="PF00073">
    <property type="entry name" value="Rhv"/>
    <property type="match status" value="2"/>
</dbReference>
<evidence type="ECO:0000256" key="11">
    <source>
        <dbReference type="ARBA" id="ARBA00022670"/>
    </source>
</evidence>
<dbReference type="InterPro" id="IPR044067">
    <property type="entry name" value="PCV_3C_PRO"/>
</dbReference>
<keyword evidence="20" id="KW-0788">Thiol protease</keyword>
<dbReference type="GO" id="GO:0004197">
    <property type="term" value="F:cysteine-type endopeptidase activity"/>
    <property type="evidence" value="ECO:0007669"/>
    <property type="project" value="InterPro"/>
</dbReference>
<dbReference type="GO" id="GO:0003724">
    <property type="term" value="F:RNA helicase activity"/>
    <property type="evidence" value="ECO:0007669"/>
    <property type="project" value="InterPro"/>
</dbReference>
<evidence type="ECO:0000256" key="30">
    <source>
        <dbReference type="ARBA" id="ARBA00023296"/>
    </source>
</evidence>
<organism evidence="37 38">
    <name type="scientific">megrivirus B2</name>
    <dbReference type="NCBI Taxonomy" id="1379161"/>
    <lineage>
        <taxon>Viruses</taxon>
        <taxon>Riboviria</taxon>
        <taxon>Orthornavirae</taxon>
        <taxon>Pisuviricota</taxon>
        <taxon>Pisoniviricetes</taxon>
        <taxon>Picornavirales</taxon>
        <taxon>Picornaviridae</taxon>
        <taxon>Kodimesavirinae</taxon>
        <taxon>Megrivirus</taxon>
        <taxon>Megrivirus berockdo</taxon>
        <taxon>Megrivirus B</taxon>
    </lineage>
</organism>
<keyword evidence="8" id="KW-0597">Phosphoprotein</keyword>
<evidence type="ECO:0000259" key="36">
    <source>
        <dbReference type="PROSITE" id="PS51874"/>
    </source>
</evidence>
<evidence type="ECO:0000256" key="18">
    <source>
        <dbReference type="ARBA" id="ARBA00022804"/>
    </source>
</evidence>
<evidence type="ECO:0000256" key="32">
    <source>
        <dbReference type="SAM" id="MobiDB-lite"/>
    </source>
</evidence>
<dbReference type="Proteomes" id="UP000155979">
    <property type="component" value="Segment"/>
</dbReference>
<feature type="transmembrane region" description="Helical" evidence="33">
    <location>
        <begin position="2008"/>
        <end position="2031"/>
    </location>
</feature>
<evidence type="ECO:0000256" key="8">
    <source>
        <dbReference type="ARBA" id="ARBA00022553"/>
    </source>
</evidence>
<dbReference type="InterPro" id="IPR014759">
    <property type="entry name" value="Helicase_SF3_ssRNA_vir"/>
</dbReference>
<keyword evidence="6" id="KW-1036">Host cytoplasmic vesicle</keyword>
<evidence type="ECO:0000256" key="2">
    <source>
        <dbReference type="ARBA" id="ARBA00004328"/>
    </source>
</evidence>
<evidence type="ECO:0000256" key="27">
    <source>
        <dbReference type="ARBA" id="ARBA00023136"/>
    </source>
</evidence>
<evidence type="ECO:0000256" key="7">
    <source>
        <dbReference type="ARBA" id="ARBA00022520"/>
    </source>
</evidence>
<evidence type="ECO:0000256" key="20">
    <source>
        <dbReference type="ARBA" id="ARBA00022807"/>
    </source>
</evidence>
<keyword evidence="19" id="KW-0347">Helicase</keyword>
<dbReference type="PROSITE" id="PS51874">
    <property type="entry name" value="PCV_3C_PRO"/>
    <property type="match status" value="1"/>
</dbReference>
<dbReference type="PROSITE" id="PS51218">
    <property type="entry name" value="SF3_HELICASE_2"/>
    <property type="match status" value="1"/>
</dbReference>
<evidence type="ECO:0000256" key="31">
    <source>
        <dbReference type="ARBA" id="ARBA00023303"/>
    </source>
</evidence>
<sequence length="2740" mass="308260">MREYPSLASDWLIDWRRIQWHLHNPQTWEMATFRRSDDFSTEDNTPLQAQQDDGLTNRQPFESSTGETVLSAATMENQDLSVETSWDVARTLDSDIPVIVSTLDWDTAKTFGSLLAAPVSATGITYTSPNPVVLPYHLVNPGSTQESGDGTYTVASNVGTSIFGALFRRHALYQSGFVVEVSINGTQFHGGSLFVVAIPAPHLWLAGQNNIDASGNRYFTFLEFQNKAQLGIFPSARLMPRSNSSVQLELPYVGQNPVLATESMDAQWGVLVFVETPLTIPTAGTAPTLTVHIKVAPKNARFWGPHFPTVPHEKLAGFGNVTWDQSAVPQMRVNTGEAAFFSLESRSAGSLAQSMNVPSEKFLPPRTESFKSVLSIPTVHAVIDTTSATADGVVLYQVDVAPNSFSTVTRETTVNSVTQTRLVPFLADFARYFTQWRGSIVFTVQYTGPAVASGRLLLAFQPGASRQRKTGQTNEYILQGNTQRVLTTGPHVIWDIANSSSVSFECPYSVPSPWAPVNPVQGGISVQNNSSSGIFYIALLTPINTPTVVQPNSTFVIHVSGGPDFDLRHPGPIPIIQTPLYNGVLDQGPVDAPTVIGQHTQEPFDDLSVERFFSRVRFYGSYNLASNNTAGGIFQIPLTFVDYAPARGTGNYVVPANVPAVPFRAFTNLFTFFRADIRVMIALPATGDWIVAYRPPGAPPTVYTSINASFGSQNPSNLSSLLNAGATILSTRASNFGVEVIIPYDSFANVFQTSNNRIQQTDIRYAPSSSQFDPGSMGTLYVASRALTMTTQTVEIALGLVNVSAYIPRPFSARVGSGNMANVPQPASLQNFDEEIEQEEAQPRPFEKCEWPAQTENGIIFHMPVRSHDPWDCQCVLCTLWRDDPITPEEQDWYEDYGYYPFTVVDAYRAGFKENLESDDDTWEVQSLLDEIECTIMNQECDNRELFRELPEEYPEGPAFSGMWIDTAGRWETSALRGKEWYRLLLVGEFHDRPNERTMYDRQVRVHTPLAMERMSHSLLAQAERNLRLAGQAPVLARQMWIDLWTNTIRCMSHNARIGFYVMSRVHEILRLLERCYDAFEAGRQADQLIDEGFSEEPTPLRVRGEEWQEDEDFFSDGEYIEPPRFEGRMELLEEAYHTHEDKAEEKPYVYRVNRGCYNHWGLAYKGQAISLKQRGIHAVVSYTPEDLEKAVKIEEVGFFAWIKAVLLLDQTFEDYNIMNNCTHFAEMLTGHSYDNTGTWLMAGLAIAAVTTAIVFHAPGNWDERSPIVKAESVAEHVYDVPRPVEITPKKTTRREWFPKRCMFFWKKPKKPIYMPMSSVEFQAPINVQLTNPTIEANARATSIQAAQTLREYSDLAPVITAAVTNTAAAMQDTSVKASEILDKFENLISSVTEAIPKLSNDVSEAANTLTGEFAKKIGSLLLKTIGYVLIIFGNPNPATIAGIVALMSAEVLDSPFLRKKIKSAFTSLSHKIQTLFGSLFGITACDDDPHIFDIGHIDQAYNDYMRERVNFEAPEPIVTFNQGVLAAKNVDWIIEKVKDLIDWILKKIRGKEKKNPEEILRTESQYIVSLYDDSVESGSCQSVDRELLKKRIQEVREKLAFYQNQRLTQPCVLLSKTLHNYRTIERKLAASEYSDRPEPVVVYVHGPPGCGKSVLSNVLASAYCKKHGLKMKDSVFTTPPGSEYFDGYTGQPVHVIDDFCQNTTGEDVKTFCQMVSTTRFSPPMASLEEKGVLYSSKLILASSNLSKPQSIEVRIPAALERRCHIKVQMLISQDFVTKSGNLDMSRAFQPTGPAKNGYFKANCPYLDGTAVRFKVEVGLNTAPWDNREMDVYELFDLVEEELNRRQGVQESFRGICFEAPNGVRNRYTPTVVPFLCNHVDHDMDTCHRVFFRDSAAKELWHEDFDNEQAMDDALTPYWDGKIPSKDWKVDICSCDSKDCGKLVWKKDEQTICVDCRSRSLADYFLWKQAGHRLADPNPPPFKPIRVDKLAWDVEKIRTQMKAMNRSLLVSFGATFLGFIATAIGGIIYLVRKMRNRKKEEAPYSGAPGQKAQKREHPKQLPVRNVQYEGLPQIMPKIEKNVFPIAFHKDKEVTHLSALGIFGRVAAVNYHAAAGCDRVEFRGKFYDIKELHPVHIYRKDRKTDLVFITFPDGNQFRDISRFFLSVKDRFPRDDAILVSRSAKMVMNMMCRNVRGRKDVEMAPSAGGEEYHNVITYDTPSMPGFCGAPLLSLNKAREVILGIHFAGNGALGFAVPIYKEDLALAYQGDIEPLPEPEKRTHVPRKTNLMKSPAHGVFPVTHGPAPLTNKDPRLKPDVDLDVTIFQKHKPDQKAWKELEPAMDYVVTHLMHDLGFEKGEIEPITLDEAINGFGAMDGINMNQSPGYPYNASGRSRRSFFEWKDNKWKPTEELEKAVAEALQDPESFYFTTFLKDELRPLSKVEAGKTRIVDGDSLPRVLAYRMIFGKLFEAMLRNHGVKIHSAVGCDPDIFWTPLFEALGPDNYDYVFDLDYSCFDSTEPADSFRLMAKKLQPYFKVNISKYFEALAVSKHIFENRAYQVTGGMPSGCVGTSMFNCINNSAFIVSALIALKINPDSCAWICYGDDVLIATNEKRLSGRIAEFYHKNTPLIVTPASKTGDFPETSSIFEVTFLKRYFQPDSHYPHLIHPLMPMEVIQQSVMWRTDGPFQSKLDSLCLLAFHAGGPAYREFVEQVDKACQRRGERYYFQPFYYLMARWYAHFGL</sequence>
<dbReference type="Gene3D" id="2.60.120.20">
    <property type="match status" value="3"/>
</dbReference>
<keyword evidence="30" id="KW-1160">Virus entry into host cell</keyword>
<dbReference type="GO" id="GO:0005198">
    <property type="term" value="F:structural molecule activity"/>
    <property type="evidence" value="ECO:0007669"/>
    <property type="project" value="InterPro"/>
</dbReference>
<evidence type="ECO:0000256" key="28">
    <source>
        <dbReference type="ARBA" id="ARBA00023200"/>
    </source>
</evidence>
<dbReference type="GO" id="GO:0034220">
    <property type="term" value="P:monoatomic ion transmembrane transport"/>
    <property type="evidence" value="ECO:0007669"/>
    <property type="project" value="UniProtKB-KW"/>
</dbReference>
<dbReference type="Gene3D" id="1.20.960.20">
    <property type="match status" value="1"/>
</dbReference>
<protein>
    <recommendedName>
        <fullName evidence="3">Genome polyprotein</fullName>
    </recommendedName>
</protein>
<dbReference type="InterPro" id="IPR007094">
    <property type="entry name" value="RNA-dir_pol_PSvirus"/>
</dbReference>
<keyword evidence="14" id="KW-1143">T=pseudo3 icosahedral capsid protein</keyword>
<evidence type="ECO:0000256" key="9">
    <source>
        <dbReference type="ARBA" id="ARBA00022561"/>
    </source>
</evidence>
<evidence type="ECO:0000259" key="34">
    <source>
        <dbReference type="PROSITE" id="PS50507"/>
    </source>
</evidence>
<evidence type="ECO:0000256" key="33">
    <source>
        <dbReference type="SAM" id="Phobius"/>
    </source>
</evidence>
<evidence type="ECO:0000256" key="14">
    <source>
        <dbReference type="ARBA" id="ARBA00022706"/>
    </source>
</evidence>
<evidence type="ECO:0000256" key="4">
    <source>
        <dbReference type="ARBA" id="ARBA00022448"/>
    </source>
</evidence>
<keyword evidence="15" id="KW-0519">Myristate</keyword>
<dbReference type="InterPro" id="IPR059138">
    <property type="entry name" value="Pico_VP1"/>
</dbReference>
<feature type="domain" description="Peptidase C3" evidence="36">
    <location>
        <begin position="2068"/>
        <end position="2261"/>
    </location>
</feature>
<evidence type="ECO:0000256" key="22">
    <source>
        <dbReference type="ARBA" id="ARBA00022844"/>
    </source>
</evidence>
<dbReference type="CDD" id="cd00205">
    <property type="entry name" value="rhv_like"/>
    <property type="match status" value="2"/>
</dbReference>
<evidence type="ECO:0000256" key="23">
    <source>
        <dbReference type="ARBA" id="ARBA00022870"/>
    </source>
</evidence>
<dbReference type="Pfam" id="PF00548">
    <property type="entry name" value="Peptidase_C3"/>
    <property type="match status" value="1"/>
</dbReference>
<keyword evidence="24" id="KW-0693">Viral RNA replication</keyword>
<dbReference type="InterPro" id="IPR009003">
    <property type="entry name" value="Peptidase_S1_PA"/>
</dbReference>
<dbReference type="InterPro" id="IPR043502">
    <property type="entry name" value="DNA/RNA_pol_sf"/>
</dbReference>
<proteinExistence type="predicted"/>
<evidence type="ECO:0000256" key="19">
    <source>
        <dbReference type="ARBA" id="ARBA00022806"/>
    </source>
</evidence>
<dbReference type="Pfam" id="PF22663">
    <property type="entry name" value="Rhv_5"/>
    <property type="match status" value="1"/>
</dbReference>
<dbReference type="Pfam" id="PF00910">
    <property type="entry name" value="RNA_helicase"/>
    <property type="match status" value="1"/>
</dbReference>
<dbReference type="Pfam" id="PF00680">
    <property type="entry name" value="RdRP_1"/>
    <property type="match status" value="1"/>
</dbReference>
<feature type="domain" description="RdRp catalytic" evidence="34">
    <location>
        <begin position="2503"/>
        <end position="2616"/>
    </location>
</feature>
<dbReference type="PRINTS" id="PR00918">
    <property type="entry name" value="CALICVIRUSNS"/>
</dbReference>
<evidence type="ECO:0000256" key="17">
    <source>
        <dbReference type="ARBA" id="ARBA00022801"/>
    </source>
</evidence>
<dbReference type="GO" id="GO:0039694">
    <property type="term" value="P:viral RNA genome replication"/>
    <property type="evidence" value="ECO:0007669"/>
    <property type="project" value="InterPro"/>
</dbReference>
<keyword evidence="11" id="KW-0645">Protease</keyword>
<keyword evidence="26" id="KW-0406">Ion transport</keyword>
<keyword evidence="10" id="KW-0945">Host-virus interaction</keyword>
<evidence type="ECO:0000313" key="38">
    <source>
        <dbReference type="Proteomes" id="UP000155979"/>
    </source>
</evidence>
<keyword evidence="17" id="KW-0378">Hydrolase</keyword>
<reference evidence="37 38" key="1">
    <citation type="journal article" date="2013" name="PLoS ONE">
        <title>The viruses of wild pigeon droppings.</title>
        <authorList>
            <person name="Phan T.G."/>
            <person name="Vo N.P."/>
            <person name="Boros A."/>
            <person name="Pankovics P."/>
            <person name="Reuter G."/>
            <person name="Li O.T."/>
            <person name="Wang C."/>
            <person name="Deng X."/>
            <person name="Poon L.L."/>
            <person name="Delwart E."/>
        </authorList>
    </citation>
    <scope>NUCLEOTIDE SEQUENCE [LARGE SCALE GENOMIC DNA]</scope>
    <source>
        <strain evidence="37">Pigeon/GALII5-PiMeV/2011/HUN</strain>
    </source>
</reference>
<dbReference type="InterPro" id="IPR027417">
    <property type="entry name" value="P-loop_NTPase"/>
</dbReference>
<evidence type="ECO:0000256" key="26">
    <source>
        <dbReference type="ARBA" id="ARBA00023065"/>
    </source>
</evidence>
<dbReference type="GO" id="GO:0003968">
    <property type="term" value="F:RNA-directed RNA polymerase activity"/>
    <property type="evidence" value="ECO:0007669"/>
    <property type="project" value="UniProtKB-KW"/>
</dbReference>
<dbReference type="InterPro" id="IPR043504">
    <property type="entry name" value="Peptidase_S1_PA_chymotrypsin"/>
</dbReference>
<dbReference type="InterPro" id="IPR001676">
    <property type="entry name" value="Picornavirus_capsid"/>
</dbReference>
<dbReference type="PROSITE" id="PS50507">
    <property type="entry name" value="RDRP_SSRNA_POS"/>
    <property type="match status" value="1"/>
</dbReference>
<dbReference type="InterPro" id="IPR029053">
    <property type="entry name" value="Viral_coat"/>
</dbReference>
<dbReference type="InterPro" id="IPR033703">
    <property type="entry name" value="Rhv-like"/>
</dbReference>
<feature type="compositionally biased region" description="Polar residues" evidence="32">
    <location>
        <begin position="42"/>
        <end position="67"/>
    </location>
</feature>
<evidence type="ECO:0000256" key="15">
    <source>
        <dbReference type="ARBA" id="ARBA00022707"/>
    </source>
</evidence>
<accession>T1SC31</accession>
<keyword evidence="33" id="KW-1133">Transmembrane helix</keyword>
<keyword evidence="25" id="KW-1182">Viral ion channel</keyword>
<dbReference type="GO" id="GO:0006508">
    <property type="term" value="P:proteolysis"/>
    <property type="evidence" value="ECO:0007669"/>
    <property type="project" value="UniProtKB-KW"/>
</dbReference>
<evidence type="ECO:0000256" key="13">
    <source>
        <dbReference type="ARBA" id="ARBA00022695"/>
    </source>
</evidence>
<dbReference type="GO" id="GO:0046718">
    <property type="term" value="P:symbiont entry into host cell"/>
    <property type="evidence" value="ECO:0007669"/>
    <property type="project" value="UniProtKB-KW"/>
</dbReference>
<dbReference type="InterPro" id="IPR001205">
    <property type="entry name" value="RNA-dir_pol_C"/>
</dbReference>
<evidence type="ECO:0000259" key="35">
    <source>
        <dbReference type="PROSITE" id="PS51218"/>
    </source>
</evidence>
<dbReference type="Gene3D" id="3.30.70.270">
    <property type="match status" value="1"/>
</dbReference>
<keyword evidence="28" id="KW-1035">Host cytoplasm</keyword>
<dbReference type="SUPFAM" id="SSF56672">
    <property type="entry name" value="DNA/RNA polymerases"/>
    <property type="match status" value="1"/>
</dbReference>
<evidence type="ECO:0000313" key="37">
    <source>
        <dbReference type="EMBL" id="AGS15016.1"/>
    </source>
</evidence>
<evidence type="ECO:0000256" key="25">
    <source>
        <dbReference type="ARBA" id="ARBA00023039"/>
    </source>
</evidence>
<evidence type="ECO:0000256" key="10">
    <source>
        <dbReference type="ARBA" id="ARBA00022581"/>
    </source>
</evidence>
<keyword evidence="29" id="KW-0449">Lipoprotein</keyword>
<dbReference type="SUPFAM" id="SSF52540">
    <property type="entry name" value="P-loop containing nucleoside triphosphate hydrolases"/>
    <property type="match status" value="1"/>
</dbReference>
<dbReference type="GO" id="GO:0005524">
    <property type="term" value="F:ATP binding"/>
    <property type="evidence" value="ECO:0007669"/>
    <property type="project" value="UniProtKB-KW"/>
</dbReference>
<keyword evidence="12" id="KW-0808">Transferase</keyword>
<keyword evidence="27 33" id="KW-0472">Membrane</keyword>
<comment type="subcellular location">
    <subcellularLocation>
        <location evidence="1">Host cytoplasmic vesicle membrane</location>
        <topology evidence="1">Peripheral membrane protein</topology>
        <orientation evidence="1">Cytoplasmic side</orientation>
    </subcellularLocation>
    <subcellularLocation>
        <location evidence="2">Virion</location>
    </subcellularLocation>
</comment>
<evidence type="ECO:0000256" key="12">
    <source>
        <dbReference type="ARBA" id="ARBA00022679"/>
    </source>
</evidence>
<keyword evidence="16" id="KW-0547">Nucleotide-binding</keyword>
<evidence type="ECO:0000256" key="1">
    <source>
        <dbReference type="ARBA" id="ARBA00004295"/>
    </source>
</evidence>
<dbReference type="GO" id="GO:0006351">
    <property type="term" value="P:DNA-templated transcription"/>
    <property type="evidence" value="ECO:0007669"/>
    <property type="project" value="InterPro"/>
</dbReference>
<evidence type="ECO:0000256" key="29">
    <source>
        <dbReference type="ARBA" id="ARBA00023288"/>
    </source>
</evidence>
<evidence type="ECO:0000256" key="3">
    <source>
        <dbReference type="ARBA" id="ARBA00020107"/>
    </source>
</evidence>
<keyword evidence="7" id="KW-0191">Covalent protein-RNA linkage</keyword>
<dbReference type="GO" id="GO:0039618">
    <property type="term" value="C:T=pseudo3 icosahedral viral capsid"/>
    <property type="evidence" value="ECO:0007669"/>
    <property type="project" value="UniProtKB-KW"/>
</dbReference>
<dbReference type="EMBL" id="KC811837">
    <property type="protein sequence ID" value="AGS15016.1"/>
    <property type="molecule type" value="Genomic_RNA"/>
</dbReference>
<evidence type="ECO:0000256" key="24">
    <source>
        <dbReference type="ARBA" id="ARBA00022953"/>
    </source>
</evidence>
<feature type="domain" description="SF3 helicase" evidence="35">
    <location>
        <begin position="1620"/>
        <end position="1785"/>
    </location>
</feature>
<keyword evidence="13" id="KW-0548">Nucleotidyltransferase</keyword>
<dbReference type="InterPro" id="IPR043128">
    <property type="entry name" value="Rev_trsase/Diguanyl_cyclase"/>
</dbReference>
<dbReference type="Gene3D" id="2.40.10.10">
    <property type="entry name" value="Trypsin-like serine proteases"/>
    <property type="match status" value="1"/>
</dbReference>
<dbReference type="GO" id="GO:0015267">
    <property type="term" value="F:channel activity"/>
    <property type="evidence" value="ECO:0007669"/>
    <property type="project" value="UniProtKB-KW"/>
</dbReference>
<keyword evidence="33" id="KW-0812">Transmembrane</keyword>
<dbReference type="GO" id="GO:0003723">
    <property type="term" value="F:RNA binding"/>
    <property type="evidence" value="ECO:0007669"/>
    <property type="project" value="InterPro"/>
</dbReference>
<keyword evidence="22" id="KW-0946">Virion</keyword>
<keyword evidence="4" id="KW-0813">Transport</keyword>
<dbReference type="GO" id="GO:0044162">
    <property type="term" value="C:host cell cytoplasmic vesicle membrane"/>
    <property type="evidence" value="ECO:0007669"/>
    <property type="project" value="UniProtKB-SubCell"/>
</dbReference>
<name>T1SC31_9PICO</name>
<evidence type="ECO:0000256" key="5">
    <source>
        <dbReference type="ARBA" id="ARBA00022484"/>
    </source>
</evidence>
<feature type="region of interest" description="Disordered" evidence="32">
    <location>
        <begin position="39"/>
        <end position="67"/>
    </location>
</feature>
<dbReference type="InterPro" id="IPR004004">
    <property type="entry name" value="Helic/Pol/Pept_Calicivir-typ"/>
</dbReference>
<keyword evidence="23" id="KW-1043">Host membrane</keyword>
<dbReference type="InterPro" id="IPR000199">
    <property type="entry name" value="Peptidase_C3A/C3B_picornavir"/>
</dbReference>
<keyword evidence="18" id="KW-1161">Viral attachment to host cell</keyword>
<dbReference type="InterPro" id="IPR000605">
    <property type="entry name" value="Helicase_SF3_ssDNA/RNA_vir"/>
</dbReference>
<dbReference type="SUPFAM" id="SSF88633">
    <property type="entry name" value="Positive stranded ssRNA viruses"/>
    <property type="match status" value="2"/>
</dbReference>
<dbReference type="CDD" id="cd23223">
    <property type="entry name" value="Megrivirus_RdRp"/>
    <property type="match status" value="1"/>
</dbReference>
<keyword evidence="31" id="KW-0407">Ion channel</keyword>
<dbReference type="GO" id="GO:0019062">
    <property type="term" value="P:virion attachment to host cell"/>
    <property type="evidence" value="ECO:0007669"/>
    <property type="project" value="UniProtKB-KW"/>
</dbReference>
<keyword evidence="9" id="KW-0167">Capsid protein</keyword>
<evidence type="ECO:0000256" key="6">
    <source>
        <dbReference type="ARBA" id="ARBA00022488"/>
    </source>
</evidence>